<evidence type="ECO:0000313" key="3">
    <source>
        <dbReference type="Proteomes" id="UP001054837"/>
    </source>
</evidence>
<name>A0AAV4USS0_9ARAC</name>
<dbReference type="EMBL" id="BPLQ01011855">
    <property type="protein sequence ID" value="GIY60781.1"/>
    <property type="molecule type" value="Genomic_DNA"/>
</dbReference>
<proteinExistence type="predicted"/>
<feature type="compositionally biased region" description="Polar residues" evidence="1">
    <location>
        <begin position="40"/>
        <end position="50"/>
    </location>
</feature>
<feature type="compositionally biased region" description="Polar residues" evidence="1">
    <location>
        <begin position="1"/>
        <end position="20"/>
    </location>
</feature>
<dbReference type="Proteomes" id="UP001054837">
    <property type="component" value="Unassembled WGS sequence"/>
</dbReference>
<reference evidence="2 3" key="1">
    <citation type="submission" date="2021-06" db="EMBL/GenBank/DDBJ databases">
        <title>Caerostris darwini draft genome.</title>
        <authorList>
            <person name="Kono N."/>
            <person name="Arakawa K."/>
        </authorList>
    </citation>
    <scope>NUCLEOTIDE SEQUENCE [LARGE SCALE GENOMIC DNA]</scope>
</reference>
<sequence length="110" mass="11871">MRTLTSSFPSQKHSFLINNNPPKPIRGIKTESEPPPLSRVITTVSSSPPSGQVEFLRNTLSLSFQPERKITEGSLAATQKAGGQQPDSGAGRSFPGRAIGISFSGWTRYI</sequence>
<evidence type="ECO:0000256" key="1">
    <source>
        <dbReference type="SAM" id="MobiDB-lite"/>
    </source>
</evidence>
<comment type="caution">
    <text evidence="2">The sequence shown here is derived from an EMBL/GenBank/DDBJ whole genome shotgun (WGS) entry which is preliminary data.</text>
</comment>
<organism evidence="2 3">
    <name type="scientific">Caerostris darwini</name>
    <dbReference type="NCBI Taxonomy" id="1538125"/>
    <lineage>
        <taxon>Eukaryota</taxon>
        <taxon>Metazoa</taxon>
        <taxon>Ecdysozoa</taxon>
        <taxon>Arthropoda</taxon>
        <taxon>Chelicerata</taxon>
        <taxon>Arachnida</taxon>
        <taxon>Araneae</taxon>
        <taxon>Araneomorphae</taxon>
        <taxon>Entelegynae</taxon>
        <taxon>Araneoidea</taxon>
        <taxon>Araneidae</taxon>
        <taxon>Caerostris</taxon>
    </lineage>
</organism>
<protein>
    <submittedName>
        <fullName evidence="2">Uncharacterized protein</fullName>
    </submittedName>
</protein>
<dbReference type="AlphaFoldDB" id="A0AAV4USS0"/>
<accession>A0AAV4USS0</accession>
<feature type="region of interest" description="Disordered" evidence="1">
    <location>
        <begin position="1"/>
        <end position="52"/>
    </location>
</feature>
<keyword evidence="3" id="KW-1185">Reference proteome</keyword>
<feature type="region of interest" description="Disordered" evidence="1">
    <location>
        <begin position="71"/>
        <end position="96"/>
    </location>
</feature>
<evidence type="ECO:0000313" key="2">
    <source>
        <dbReference type="EMBL" id="GIY60781.1"/>
    </source>
</evidence>
<gene>
    <name evidence="2" type="ORF">CDAR_22221</name>
</gene>